<dbReference type="OrthoDB" id="282886at2"/>
<keyword evidence="1" id="KW-0812">Transmembrane</keyword>
<evidence type="ECO:0000256" key="1">
    <source>
        <dbReference type="SAM" id="Phobius"/>
    </source>
</evidence>
<name>A0A3A6PF74_9BACL</name>
<gene>
    <name evidence="2" type="ORF">D3P09_14975</name>
</gene>
<dbReference type="Proteomes" id="UP000267798">
    <property type="component" value="Unassembled WGS sequence"/>
</dbReference>
<protein>
    <submittedName>
        <fullName evidence="2">DUF2500 domain-containing protein</fullName>
    </submittedName>
</protein>
<keyword evidence="1" id="KW-1133">Transmembrane helix</keyword>
<dbReference type="InterPro" id="IPR019635">
    <property type="entry name" value="DUF2500"/>
</dbReference>
<keyword evidence="3" id="KW-1185">Reference proteome</keyword>
<dbReference type="AlphaFoldDB" id="A0A3A6PF74"/>
<feature type="transmembrane region" description="Helical" evidence="1">
    <location>
        <begin position="20"/>
        <end position="44"/>
    </location>
</feature>
<dbReference type="Gene3D" id="2.40.50.660">
    <property type="match status" value="1"/>
</dbReference>
<dbReference type="EMBL" id="QXQB01000003">
    <property type="protein sequence ID" value="RJX38830.1"/>
    <property type="molecule type" value="Genomic_DNA"/>
</dbReference>
<evidence type="ECO:0000313" key="3">
    <source>
        <dbReference type="Proteomes" id="UP000267798"/>
    </source>
</evidence>
<accession>A0A3A6PF74</accession>
<reference evidence="2 3" key="1">
    <citation type="submission" date="2018-09" db="EMBL/GenBank/DDBJ databases">
        <title>Paenibacillus aracenensis nov. sp. isolated from a cave in southern Spain.</title>
        <authorList>
            <person name="Jurado V."/>
            <person name="Gutierrez-Patricio S."/>
            <person name="Gonzalez-Pimentel J.L."/>
            <person name="Miller A.Z."/>
            <person name="Laiz L."/>
            <person name="Saiz-Jimenez C."/>
        </authorList>
    </citation>
    <scope>NUCLEOTIDE SEQUENCE [LARGE SCALE GENOMIC DNA]</scope>
    <source>
        <strain evidence="2 3">JCM 19203</strain>
    </source>
</reference>
<evidence type="ECO:0000313" key="2">
    <source>
        <dbReference type="EMBL" id="RJX38830.1"/>
    </source>
</evidence>
<keyword evidence="1" id="KW-0472">Membrane</keyword>
<organism evidence="2 3">
    <name type="scientific">Paenibacillus pinisoli</name>
    <dbReference type="NCBI Taxonomy" id="1276110"/>
    <lineage>
        <taxon>Bacteria</taxon>
        <taxon>Bacillati</taxon>
        <taxon>Bacillota</taxon>
        <taxon>Bacilli</taxon>
        <taxon>Bacillales</taxon>
        <taxon>Paenibacillaceae</taxon>
        <taxon>Paenibacillus</taxon>
    </lineage>
</organism>
<proteinExistence type="predicted"/>
<sequence>MFDFGPGPSFPGGGGGFDFMFTVVPIIIIIGFVFMFGLIVYSIITHFRNARAPQESAYAKIVAKRMDVQSHSNHHHHQENHIGHTSTSSHTYYYITLEFGNGSRKEFLDVKGLYGLVVEGDAGYAATKGDWIVAFERSAG</sequence>
<comment type="caution">
    <text evidence="2">The sequence shown here is derived from an EMBL/GenBank/DDBJ whole genome shotgun (WGS) entry which is preliminary data.</text>
</comment>
<dbReference type="Pfam" id="PF10694">
    <property type="entry name" value="DUF2500"/>
    <property type="match status" value="1"/>
</dbReference>
<dbReference type="RefSeq" id="WP_120111539.1">
    <property type="nucleotide sequence ID" value="NZ_QXQB01000003.1"/>
</dbReference>